<dbReference type="InterPro" id="IPR002060">
    <property type="entry name" value="Squ/phyt_synthse"/>
</dbReference>
<dbReference type="InterPro" id="IPR044843">
    <property type="entry name" value="Trans_IPPS_bact-type"/>
</dbReference>
<dbReference type="Pfam" id="PF00494">
    <property type="entry name" value="SQS_PSY"/>
    <property type="match status" value="1"/>
</dbReference>
<dbReference type="SFLD" id="SFLDS00005">
    <property type="entry name" value="Isoprenoid_Synthase_Type_I"/>
    <property type="match status" value="1"/>
</dbReference>
<dbReference type="Gene3D" id="1.10.600.10">
    <property type="entry name" value="Farnesyl Diphosphate Synthase"/>
    <property type="match status" value="1"/>
</dbReference>
<dbReference type="EMBL" id="CP115174">
    <property type="protein sequence ID" value="WBO22998.1"/>
    <property type="molecule type" value="Genomic_DNA"/>
</dbReference>
<dbReference type="InterPro" id="IPR017827">
    <property type="entry name" value="HSQ_synthase_HpnC"/>
</dbReference>
<dbReference type="InterPro" id="IPR033904">
    <property type="entry name" value="Trans_IPPS_HH"/>
</dbReference>
<dbReference type="CDD" id="cd00683">
    <property type="entry name" value="Trans_IPPS_HH"/>
    <property type="match status" value="1"/>
</dbReference>
<dbReference type="Proteomes" id="UP001210865">
    <property type="component" value="Chromosome"/>
</dbReference>
<reference evidence="1 2" key="1">
    <citation type="submission" date="2022-12" db="EMBL/GenBank/DDBJ databases">
        <title>Sphingomonas abieness sp. nov., an endophytic bacterium isolated from Abies koreana.</title>
        <authorList>
            <person name="Jiang L."/>
            <person name="Lee J."/>
        </authorList>
    </citation>
    <scope>NUCLEOTIDE SEQUENCE [LARGE SCALE GENOMIC DNA]</scope>
    <source>
        <strain evidence="2">PAMB 00755</strain>
    </source>
</reference>
<keyword evidence="1" id="KW-0808">Transferase</keyword>
<name>A0ABY7NNR1_9SPHN</name>
<proteinExistence type="predicted"/>
<evidence type="ECO:0000313" key="1">
    <source>
        <dbReference type="EMBL" id="WBO22998.1"/>
    </source>
</evidence>
<dbReference type="PANTHER" id="PTHR31480">
    <property type="entry name" value="BIFUNCTIONAL LYCOPENE CYCLASE/PHYTOENE SYNTHASE"/>
    <property type="match status" value="1"/>
</dbReference>
<dbReference type="SFLD" id="SFLDG01212">
    <property type="entry name" value="Phytoene_synthase_like"/>
    <property type="match status" value="1"/>
</dbReference>
<dbReference type="GO" id="GO:0051996">
    <property type="term" value="F:squalene synthase [NAD(P)H] activity"/>
    <property type="evidence" value="ECO:0007669"/>
    <property type="project" value="UniProtKB-EC"/>
</dbReference>
<dbReference type="NCBIfam" id="TIGR03464">
    <property type="entry name" value="HpnC"/>
    <property type="match status" value="1"/>
</dbReference>
<protein>
    <submittedName>
        <fullName evidence="1">Squalene synthase HpnC</fullName>
        <ecNumber evidence="1">2.5.1.21</ecNumber>
    </submittedName>
</protein>
<organism evidence="1 2">
    <name type="scientific">Sphingomonas abietis</name>
    <dbReference type="NCBI Taxonomy" id="3012344"/>
    <lineage>
        <taxon>Bacteria</taxon>
        <taxon>Pseudomonadati</taxon>
        <taxon>Pseudomonadota</taxon>
        <taxon>Alphaproteobacteria</taxon>
        <taxon>Sphingomonadales</taxon>
        <taxon>Sphingomonadaceae</taxon>
        <taxon>Sphingomonas</taxon>
    </lineage>
</organism>
<dbReference type="InterPro" id="IPR008949">
    <property type="entry name" value="Isoprenoid_synthase_dom_sf"/>
</dbReference>
<evidence type="ECO:0000313" key="2">
    <source>
        <dbReference type="Proteomes" id="UP001210865"/>
    </source>
</evidence>
<dbReference type="EC" id="2.5.1.21" evidence="1"/>
<dbReference type="SUPFAM" id="SSF48576">
    <property type="entry name" value="Terpenoid synthases"/>
    <property type="match status" value="1"/>
</dbReference>
<sequence length="283" mass="31270">MNVSATAIAEEMASGKGHKDENFPVASKLVAPAFRAPIMAFYRFARLADDIADHLTATPDEKLERLEAMRQGITGESMAEPSAVALRQVMAERRLDPVHALDLLEAFRRDVTKLRYGNWDELIDYCRYSACPVGRFVLDVHGEDRALWPANDALCAALQVINHLQDCAKDYRELDRVYLPQDLLASTGARTAELADAQASPALRQVIAACAERTQHLLADAAPFARQIRDRRLGVEVAVIQRLAVSLAARLRRRDPLSERVHHGKAEALLLASGAALGRFVRA</sequence>
<gene>
    <name evidence="1" type="primary">hpnC</name>
    <name evidence="1" type="ORF">PBT88_02330</name>
</gene>
<dbReference type="SFLD" id="SFLDG01018">
    <property type="entry name" value="Squalene/Phytoene_Synthase_Lik"/>
    <property type="match status" value="1"/>
</dbReference>
<accession>A0ABY7NNR1</accession>
<keyword evidence="2" id="KW-1185">Reference proteome</keyword>